<dbReference type="Gene3D" id="1.10.260.40">
    <property type="entry name" value="lambda repressor-like DNA-binding domains"/>
    <property type="match status" value="1"/>
</dbReference>
<dbReference type="PROSITE" id="PS50943">
    <property type="entry name" value="HTH_CROC1"/>
    <property type="match status" value="1"/>
</dbReference>
<comment type="caution">
    <text evidence="2">The sequence shown here is derived from an EMBL/GenBank/DDBJ whole genome shotgun (WGS) entry which is preliminary data.</text>
</comment>
<reference evidence="2" key="1">
    <citation type="submission" date="2013-07" db="EMBL/GenBank/DDBJ databases">
        <title>Sub-species coevolution in mutualistic symbiosis.</title>
        <authorList>
            <person name="Murfin K."/>
            <person name="Klassen J."/>
            <person name="Lee M."/>
            <person name="Forst S."/>
            <person name="Stock P."/>
            <person name="Goodrich-Blair H."/>
        </authorList>
    </citation>
    <scope>NUCLEOTIDE SEQUENCE [LARGE SCALE GENOMIC DNA]</scope>
    <source>
        <strain evidence="2">Kraussei Becker Underwood</strain>
    </source>
</reference>
<accession>A0A077PUL7</accession>
<dbReference type="CDD" id="cd00093">
    <property type="entry name" value="HTH_XRE"/>
    <property type="match status" value="1"/>
</dbReference>
<dbReference type="InterPro" id="IPR010982">
    <property type="entry name" value="Lambda_DNA-bd_dom_sf"/>
</dbReference>
<evidence type="ECO:0000313" key="2">
    <source>
        <dbReference type="EMBL" id="CDH24446.1"/>
    </source>
</evidence>
<gene>
    <name evidence="2" type="ORF">XBKB1_2810003</name>
</gene>
<dbReference type="InterPro" id="IPR001387">
    <property type="entry name" value="Cro/C1-type_HTH"/>
</dbReference>
<name>A0A077PUL7_XENBV</name>
<dbReference type="GO" id="GO:0003677">
    <property type="term" value="F:DNA binding"/>
    <property type="evidence" value="ECO:0007669"/>
    <property type="project" value="InterPro"/>
</dbReference>
<evidence type="ECO:0000313" key="3">
    <source>
        <dbReference type="Proteomes" id="UP000028493"/>
    </source>
</evidence>
<organism evidence="2 3">
    <name type="scientific">Xenorhabdus bovienii str. kraussei Becker Underwood</name>
    <dbReference type="NCBI Taxonomy" id="1398204"/>
    <lineage>
        <taxon>Bacteria</taxon>
        <taxon>Pseudomonadati</taxon>
        <taxon>Pseudomonadota</taxon>
        <taxon>Gammaproteobacteria</taxon>
        <taxon>Enterobacterales</taxon>
        <taxon>Morganellaceae</taxon>
        <taxon>Xenorhabdus</taxon>
    </lineage>
</organism>
<dbReference type="Proteomes" id="UP000028493">
    <property type="component" value="Unassembled WGS sequence"/>
</dbReference>
<proteinExistence type="predicted"/>
<sequence>MSTIGSRIKEERERLGLSQTDFANMTGDSSHVQASYESNQIAPEGLYLQKITRHGCDTLYIITGYRGRPINISTDEQELIENYRAMNEASRLKIQAVGDTFTYSNVSRNVANNYDSKL</sequence>
<feature type="domain" description="HTH cro/C1-type" evidence="1">
    <location>
        <begin position="8"/>
        <end position="27"/>
    </location>
</feature>
<protein>
    <submittedName>
        <fullName evidence="2">Transcriptional regulator, XRE family</fullName>
    </submittedName>
</protein>
<dbReference type="RefSeq" id="WP_051876003.1">
    <property type="nucleotide sequence ID" value="NZ_CAWLXS010000273.1"/>
</dbReference>
<dbReference type="SUPFAM" id="SSF47413">
    <property type="entry name" value="lambda repressor-like DNA-binding domains"/>
    <property type="match status" value="1"/>
</dbReference>
<dbReference type="AlphaFoldDB" id="A0A077PUL7"/>
<dbReference type="EMBL" id="CBSZ010000203">
    <property type="protein sequence ID" value="CDH24446.1"/>
    <property type="molecule type" value="Genomic_DNA"/>
</dbReference>
<evidence type="ECO:0000259" key="1">
    <source>
        <dbReference type="PROSITE" id="PS50943"/>
    </source>
</evidence>
<dbReference type="HOGENOM" id="CLU_066192_23_4_6"/>